<accession>A0ABU2SNJ8</accession>
<evidence type="ECO:0000313" key="2">
    <source>
        <dbReference type="EMBL" id="MDT0449944.1"/>
    </source>
</evidence>
<name>A0ABU2SNJ8_9ACTN</name>
<sequence>MRRIAAVLLGTVALLGVLATPASADVGGTAGALVATLQDTVTGVETSLGNLTSGL</sequence>
<evidence type="ECO:0000256" key="1">
    <source>
        <dbReference type="SAM" id="SignalP"/>
    </source>
</evidence>
<feature type="signal peptide" evidence="1">
    <location>
        <begin position="1"/>
        <end position="24"/>
    </location>
</feature>
<reference evidence="2" key="1">
    <citation type="submission" date="2024-05" db="EMBL/GenBank/DDBJ databases">
        <title>30 novel species of actinomycetes from the DSMZ collection.</title>
        <authorList>
            <person name="Nouioui I."/>
        </authorList>
    </citation>
    <scope>NUCLEOTIDE SEQUENCE</scope>
    <source>
        <strain evidence="2">DSM 40473</strain>
    </source>
</reference>
<protein>
    <recommendedName>
        <fullName evidence="4">Secreted protein</fullName>
    </recommendedName>
</protein>
<dbReference type="EMBL" id="JAVRFI010000006">
    <property type="protein sequence ID" value="MDT0449944.1"/>
    <property type="molecule type" value="Genomic_DNA"/>
</dbReference>
<gene>
    <name evidence="2" type="ORF">RM609_12815</name>
</gene>
<evidence type="ECO:0008006" key="4">
    <source>
        <dbReference type="Google" id="ProtNLM"/>
    </source>
</evidence>
<comment type="caution">
    <text evidence="2">The sequence shown here is derived from an EMBL/GenBank/DDBJ whole genome shotgun (WGS) entry which is preliminary data.</text>
</comment>
<keyword evidence="3" id="KW-1185">Reference proteome</keyword>
<proteinExistence type="predicted"/>
<evidence type="ECO:0000313" key="3">
    <source>
        <dbReference type="Proteomes" id="UP001180531"/>
    </source>
</evidence>
<dbReference type="RefSeq" id="WP_311610527.1">
    <property type="nucleotide sequence ID" value="NZ_JAVRFI010000006.1"/>
</dbReference>
<organism evidence="2 3">
    <name type="scientific">Streptomyces hesseae</name>
    <dbReference type="NCBI Taxonomy" id="3075519"/>
    <lineage>
        <taxon>Bacteria</taxon>
        <taxon>Bacillati</taxon>
        <taxon>Actinomycetota</taxon>
        <taxon>Actinomycetes</taxon>
        <taxon>Kitasatosporales</taxon>
        <taxon>Streptomycetaceae</taxon>
        <taxon>Streptomyces</taxon>
    </lineage>
</organism>
<dbReference type="Proteomes" id="UP001180531">
    <property type="component" value="Unassembled WGS sequence"/>
</dbReference>
<feature type="chain" id="PRO_5046314831" description="Secreted protein" evidence="1">
    <location>
        <begin position="25"/>
        <end position="55"/>
    </location>
</feature>
<keyword evidence="1" id="KW-0732">Signal</keyword>